<comment type="caution">
    <text evidence="1">The sequence shown here is derived from an EMBL/GenBank/DDBJ whole genome shotgun (WGS) entry which is preliminary data.</text>
</comment>
<evidence type="ECO:0000313" key="1">
    <source>
        <dbReference type="EMBL" id="KAH6650972.1"/>
    </source>
</evidence>
<dbReference type="Proteomes" id="UP000724584">
    <property type="component" value="Unassembled WGS sequence"/>
</dbReference>
<organism evidence="1 2">
    <name type="scientific">Chaetomium tenue</name>
    <dbReference type="NCBI Taxonomy" id="1854479"/>
    <lineage>
        <taxon>Eukaryota</taxon>
        <taxon>Fungi</taxon>
        <taxon>Dikarya</taxon>
        <taxon>Ascomycota</taxon>
        <taxon>Pezizomycotina</taxon>
        <taxon>Sordariomycetes</taxon>
        <taxon>Sordariomycetidae</taxon>
        <taxon>Sordariales</taxon>
        <taxon>Chaetomiaceae</taxon>
        <taxon>Chaetomium</taxon>
    </lineage>
</organism>
<dbReference type="EMBL" id="JAGIZQ010000001">
    <property type="protein sequence ID" value="KAH6650972.1"/>
    <property type="molecule type" value="Genomic_DNA"/>
</dbReference>
<reference evidence="1 2" key="1">
    <citation type="journal article" date="2021" name="Nat. Commun.">
        <title>Genetic determinants of endophytism in the Arabidopsis root mycobiome.</title>
        <authorList>
            <person name="Mesny F."/>
            <person name="Miyauchi S."/>
            <person name="Thiergart T."/>
            <person name="Pickel B."/>
            <person name="Atanasova L."/>
            <person name="Karlsson M."/>
            <person name="Huettel B."/>
            <person name="Barry K.W."/>
            <person name="Haridas S."/>
            <person name="Chen C."/>
            <person name="Bauer D."/>
            <person name="Andreopoulos W."/>
            <person name="Pangilinan J."/>
            <person name="LaButti K."/>
            <person name="Riley R."/>
            <person name="Lipzen A."/>
            <person name="Clum A."/>
            <person name="Drula E."/>
            <person name="Henrissat B."/>
            <person name="Kohler A."/>
            <person name="Grigoriev I.V."/>
            <person name="Martin F.M."/>
            <person name="Hacquard S."/>
        </authorList>
    </citation>
    <scope>NUCLEOTIDE SEQUENCE [LARGE SCALE GENOMIC DNA]</scope>
    <source>
        <strain evidence="1 2">MPI-SDFR-AT-0079</strain>
    </source>
</reference>
<gene>
    <name evidence="1" type="ORF">F5144DRAFT_70016</name>
</gene>
<keyword evidence="2" id="KW-1185">Reference proteome</keyword>
<accession>A0ACB7PRJ0</accession>
<evidence type="ECO:0000313" key="2">
    <source>
        <dbReference type="Proteomes" id="UP000724584"/>
    </source>
</evidence>
<protein>
    <submittedName>
        <fullName evidence="1">Uncharacterized protein</fullName>
    </submittedName>
</protein>
<sequence>MGASGSKVAQQTVRKFPSRAGGSSPAASAPKPKASSTPRMRPPPTATAPAPDAQPRSRPQASYTKDEAIRADAMDPNRPEFSAEFADRLQKMGIVQPNPTYSPSSIASPFLNATGNTSSASSHHYPSPSSNVTLGVLEARRRLEARAREELENMGKSSDKGREFVDIGTVKQMLVLRQGGASAVDIEKRLGLRPGLVAKLGPQGVVAPAS</sequence>
<name>A0ACB7PRJ0_9PEZI</name>
<proteinExistence type="predicted"/>